<dbReference type="SUPFAM" id="SSF46785">
    <property type="entry name" value="Winged helix' DNA-binding domain"/>
    <property type="match status" value="1"/>
</dbReference>
<dbReference type="InterPro" id="IPR011991">
    <property type="entry name" value="ArsR-like_HTH"/>
</dbReference>
<dbReference type="InterPro" id="IPR001845">
    <property type="entry name" value="HTH_ArsR_DNA-bd_dom"/>
</dbReference>
<proteinExistence type="predicted"/>
<feature type="domain" description="HTH arsR-type" evidence="4">
    <location>
        <begin position="19"/>
        <end position="113"/>
    </location>
</feature>
<dbReference type="InterPro" id="IPR036390">
    <property type="entry name" value="WH_DNA-bd_sf"/>
</dbReference>
<dbReference type="InterPro" id="IPR051011">
    <property type="entry name" value="Metal_resp_trans_reg"/>
</dbReference>
<evidence type="ECO:0000259" key="4">
    <source>
        <dbReference type="PROSITE" id="PS50987"/>
    </source>
</evidence>
<dbReference type="PROSITE" id="PS50987">
    <property type="entry name" value="HTH_ARSR_2"/>
    <property type="match status" value="1"/>
</dbReference>
<dbReference type="GO" id="GO:0003677">
    <property type="term" value="F:DNA binding"/>
    <property type="evidence" value="ECO:0007669"/>
    <property type="project" value="UniProtKB-KW"/>
</dbReference>
<organism evidence="5">
    <name type="scientific">mine drainage metagenome</name>
    <dbReference type="NCBI Taxonomy" id="410659"/>
    <lineage>
        <taxon>unclassified sequences</taxon>
        <taxon>metagenomes</taxon>
        <taxon>ecological metagenomes</taxon>
    </lineage>
</organism>
<name>A0A1J5P7T0_9ZZZZ</name>
<keyword evidence="2" id="KW-0238">DNA-binding</keyword>
<dbReference type="PRINTS" id="PR00778">
    <property type="entry name" value="HTHARSR"/>
</dbReference>
<dbReference type="AlphaFoldDB" id="A0A1J5P7T0"/>
<dbReference type="Pfam" id="PF01022">
    <property type="entry name" value="HTH_5"/>
    <property type="match status" value="1"/>
</dbReference>
<gene>
    <name evidence="5" type="primary">bigR_15</name>
    <name evidence="5" type="ORF">GALL_507790</name>
</gene>
<keyword evidence="1" id="KW-0805">Transcription regulation</keyword>
<evidence type="ECO:0000313" key="5">
    <source>
        <dbReference type="EMBL" id="OIQ67641.1"/>
    </source>
</evidence>
<sequence>MNMPFAAVPAKTKPTGSGEMLENLQRTTDFLKSLSHPARLVILCRLAEGPACVGELEAVLSIQQSAVSKQLARLRKDGLVGFRRDGRTMVYSLNDDRARGIIDALYNEFCTGTQVLGPE</sequence>
<accession>A0A1J5P7T0</accession>
<dbReference type="NCBIfam" id="NF033788">
    <property type="entry name" value="HTH_metalloreg"/>
    <property type="match status" value="1"/>
</dbReference>
<protein>
    <submittedName>
        <fullName evidence="5">Biofilm growth-associated repressor</fullName>
    </submittedName>
</protein>
<comment type="caution">
    <text evidence="5">The sequence shown here is derived from an EMBL/GenBank/DDBJ whole genome shotgun (WGS) entry which is preliminary data.</text>
</comment>
<dbReference type="GO" id="GO:0003700">
    <property type="term" value="F:DNA-binding transcription factor activity"/>
    <property type="evidence" value="ECO:0007669"/>
    <property type="project" value="InterPro"/>
</dbReference>
<dbReference type="CDD" id="cd00090">
    <property type="entry name" value="HTH_ARSR"/>
    <property type="match status" value="1"/>
</dbReference>
<evidence type="ECO:0000256" key="2">
    <source>
        <dbReference type="ARBA" id="ARBA00023125"/>
    </source>
</evidence>
<evidence type="ECO:0000256" key="3">
    <source>
        <dbReference type="ARBA" id="ARBA00023163"/>
    </source>
</evidence>
<dbReference type="PANTHER" id="PTHR43132">
    <property type="entry name" value="ARSENICAL RESISTANCE OPERON REPRESSOR ARSR-RELATED"/>
    <property type="match status" value="1"/>
</dbReference>
<dbReference type="PANTHER" id="PTHR43132:SF2">
    <property type="entry name" value="ARSENICAL RESISTANCE OPERON REPRESSOR ARSR-RELATED"/>
    <property type="match status" value="1"/>
</dbReference>
<dbReference type="SMART" id="SM00418">
    <property type="entry name" value="HTH_ARSR"/>
    <property type="match status" value="1"/>
</dbReference>
<dbReference type="EMBL" id="MLJW01005798">
    <property type="protein sequence ID" value="OIQ67641.1"/>
    <property type="molecule type" value="Genomic_DNA"/>
</dbReference>
<keyword evidence="3" id="KW-0804">Transcription</keyword>
<evidence type="ECO:0000256" key="1">
    <source>
        <dbReference type="ARBA" id="ARBA00023015"/>
    </source>
</evidence>
<reference evidence="5" key="1">
    <citation type="submission" date="2016-10" db="EMBL/GenBank/DDBJ databases">
        <title>Sequence of Gallionella enrichment culture.</title>
        <authorList>
            <person name="Poehlein A."/>
            <person name="Muehling M."/>
            <person name="Daniel R."/>
        </authorList>
    </citation>
    <scope>NUCLEOTIDE SEQUENCE</scope>
</reference>
<dbReference type="InterPro" id="IPR036388">
    <property type="entry name" value="WH-like_DNA-bd_sf"/>
</dbReference>
<dbReference type="Gene3D" id="1.10.10.10">
    <property type="entry name" value="Winged helix-like DNA-binding domain superfamily/Winged helix DNA-binding domain"/>
    <property type="match status" value="1"/>
</dbReference>